<gene>
    <name evidence="2" type="ORF">O181_025605</name>
</gene>
<reference evidence="2" key="1">
    <citation type="submission" date="2021-03" db="EMBL/GenBank/DDBJ databases">
        <title>Draft genome sequence of rust myrtle Austropuccinia psidii MF-1, a brazilian biotype.</title>
        <authorList>
            <person name="Quecine M.C."/>
            <person name="Pachon D.M.R."/>
            <person name="Bonatelli M.L."/>
            <person name="Correr F.H."/>
            <person name="Franceschini L.M."/>
            <person name="Leite T.F."/>
            <person name="Margarido G.R.A."/>
            <person name="Almeida C.A."/>
            <person name="Ferrarezi J.A."/>
            <person name="Labate C.A."/>
        </authorList>
    </citation>
    <scope>NUCLEOTIDE SEQUENCE</scope>
    <source>
        <strain evidence="2">MF-1</strain>
    </source>
</reference>
<feature type="compositionally biased region" description="Polar residues" evidence="1">
    <location>
        <begin position="30"/>
        <end position="44"/>
    </location>
</feature>
<accession>A0A9Q3H1B7</accession>
<proteinExistence type="predicted"/>
<comment type="caution">
    <text evidence="2">The sequence shown here is derived from an EMBL/GenBank/DDBJ whole genome shotgun (WGS) entry which is preliminary data.</text>
</comment>
<feature type="compositionally biased region" description="Pro residues" evidence="1">
    <location>
        <begin position="47"/>
        <end position="61"/>
    </location>
</feature>
<dbReference type="EMBL" id="AVOT02008374">
    <property type="protein sequence ID" value="MBW0485890.1"/>
    <property type="molecule type" value="Genomic_DNA"/>
</dbReference>
<organism evidence="2 3">
    <name type="scientific">Austropuccinia psidii MF-1</name>
    <dbReference type="NCBI Taxonomy" id="1389203"/>
    <lineage>
        <taxon>Eukaryota</taxon>
        <taxon>Fungi</taxon>
        <taxon>Dikarya</taxon>
        <taxon>Basidiomycota</taxon>
        <taxon>Pucciniomycotina</taxon>
        <taxon>Pucciniomycetes</taxon>
        <taxon>Pucciniales</taxon>
        <taxon>Sphaerophragmiaceae</taxon>
        <taxon>Austropuccinia</taxon>
    </lineage>
</organism>
<dbReference type="AlphaFoldDB" id="A0A9Q3H1B7"/>
<protein>
    <submittedName>
        <fullName evidence="2">Uncharacterized protein</fullName>
    </submittedName>
</protein>
<evidence type="ECO:0000256" key="1">
    <source>
        <dbReference type="SAM" id="MobiDB-lite"/>
    </source>
</evidence>
<evidence type="ECO:0000313" key="2">
    <source>
        <dbReference type="EMBL" id="MBW0485890.1"/>
    </source>
</evidence>
<name>A0A9Q3H1B7_9BASI</name>
<evidence type="ECO:0000313" key="3">
    <source>
        <dbReference type="Proteomes" id="UP000765509"/>
    </source>
</evidence>
<dbReference type="Proteomes" id="UP000765509">
    <property type="component" value="Unassembled WGS sequence"/>
</dbReference>
<feature type="region of interest" description="Disordered" evidence="1">
    <location>
        <begin position="22"/>
        <end position="61"/>
    </location>
</feature>
<sequence>MKMILILKAAMSLIEKNLKLLPPSKKRRIQSTSPSPVQASTTTPEVIRPPQPGHPHLPPPPPIFKNQWPALLVTKCLSNLNQSLTTFAAGISPETSLIRKR</sequence>
<keyword evidence="3" id="KW-1185">Reference proteome</keyword>